<proteinExistence type="predicted"/>
<evidence type="ECO:0000259" key="1">
    <source>
        <dbReference type="Pfam" id="PF02441"/>
    </source>
</evidence>
<accession>T0YHE2</accession>
<gene>
    <name evidence="2" type="ORF">B2A_13777</name>
</gene>
<sequence length="141" mass="14609">MHPSRVIRGRTTRLLEGKHLLVGISGSIAAVEIPKIVRELLRHGAEVDAVMSPEATHILTPEAVQFATGRPPITRLTGDVEHVSLLGPGAGRVDLFLVAPATANTLSKIAHGIDDTPVTSCASVALGGGVPILVAPAMHAQ</sequence>
<dbReference type="Pfam" id="PF02441">
    <property type="entry name" value="Flavoprotein"/>
    <property type="match status" value="1"/>
</dbReference>
<dbReference type="PANTHER" id="PTHR14359">
    <property type="entry name" value="HOMO-OLIGOMERIC FLAVIN CONTAINING CYS DECARBOXYLASE FAMILY"/>
    <property type="match status" value="1"/>
</dbReference>
<dbReference type="AlphaFoldDB" id="T0YHE2"/>
<dbReference type="SUPFAM" id="SSF52507">
    <property type="entry name" value="Homo-oligomeric flavin-containing Cys decarboxylases, HFCD"/>
    <property type="match status" value="1"/>
</dbReference>
<feature type="domain" description="Flavoprotein" evidence="1">
    <location>
        <begin position="18"/>
        <end position="136"/>
    </location>
</feature>
<dbReference type="EMBL" id="AUZZ01009986">
    <property type="protein sequence ID" value="EQD31257.1"/>
    <property type="molecule type" value="Genomic_DNA"/>
</dbReference>
<dbReference type="Gene3D" id="3.40.50.1950">
    <property type="entry name" value="Flavin prenyltransferase-like"/>
    <property type="match status" value="1"/>
</dbReference>
<dbReference type="GO" id="GO:0004633">
    <property type="term" value="F:phosphopantothenoylcysteine decarboxylase activity"/>
    <property type="evidence" value="ECO:0007669"/>
    <property type="project" value="TreeGrafter"/>
</dbReference>
<dbReference type="GO" id="GO:0071513">
    <property type="term" value="C:phosphopantothenoylcysteine decarboxylase complex"/>
    <property type="evidence" value="ECO:0007669"/>
    <property type="project" value="TreeGrafter"/>
</dbReference>
<dbReference type="GO" id="GO:0010181">
    <property type="term" value="F:FMN binding"/>
    <property type="evidence" value="ECO:0007669"/>
    <property type="project" value="TreeGrafter"/>
</dbReference>
<dbReference type="PANTHER" id="PTHR14359:SF6">
    <property type="entry name" value="PHOSPHOPANTOTHENOYLCYSTEINE DECARBOXYLASE"/>
    <property type="match status" value="1"/>
</dbReference>
<name>T0YHE2_9ZZZZ</name>
<protein>
    <submittedName>
        <fullName evidence="2">Bifunctional phosphopantothenoylcysteine decarboxylase/phosphopantothenate synthase</fullName>
    </submittedName>
</protein>
<reference evidence="2" key="1">
    <citation type="submission" date="2013-08" db="EMBL/GenBank/DDBJ databases">
        <authorList>
            <person name="Mendez C."/>
            <person name="Richter M."/>
            <person name="Ferrer M."/>
            <person name="Sanchez J."/>
        </authorList>
    </citation>
    <scope>NUCLEOTIDE SEQUENCE</scope>
</reference>
<feature type="non-terminal residue" evidence="2">
    <location>
        <position position="141"/>
    </location>
</feature>
<evidence type="ECO:0000313" key="2">
    <source>
        <dbReference type="EMBL" id="EQD31257.1"/>
    </source>
</evidence>
<dbReference type="GO" id="GO:0015937">
    <property type="term" value="P:coenzyme A biosynthetic process"/>
    <property type="evidence" value="ECO:0007669"/>
    <property type="project" value="TreeGrafter"/>
</dbReference>
<dbReference type="InterPro" id="IPR036551">
    <property type="entry name" value="Flavin_trans-like"/>
</dbReference>
<organism evidence="2">
    <name type="scientific">mine drainage metagenome</name>
    <dbReference type="NCBI Taxonomy" id="410659"/>
    <lineage>
        <taxon>unclassified sequences</taxon>
        <taxon>metagenomes</taxon>
        <taxon>ecological metagenomes</taxon>
    </lineage>
</organism>
<comment type="caution">
    <text evidence="2">The sequence shown here is derived from an EMBL/GenBank/DDBJ whole genome shotgun (WGS) entry which is preliminary data.</text>
</comment>
<reference evidence="2" key="2">
    <citation type="journal article" date="2014" name="ISME J.">
        <title>Microbial stratification in low pH oxic and suboxic macroscopic growths along an acid mine drainage.</title>
        <authorList>
            <person name="Mendez-Garcia C."/>
            <person name="Mesa V."/>
            <person name="Sprenger R.R."/>
            <person name="Richter M."/>
            <person name="Diez M.S."/>
            <person name="Solano J."/>
            <person name="Bargiela R."/>
            <person name="Golyshina O.V."/>
            <person name="Manteca A."/>
            <person name="Ramos J.L."/>
            <person name="Gallego J.R."/>
            <person name="Llorente I."/>
            <person name="Martins Dos Santos V.A."/>
            <person name="Jensen O.N."/>
            <person name="Pelaez A.I."/>
            <person name="Sanchez J."/>
            <person name="Ferrer M."/>
        </authorList>
    </citation>
    <scope>NUCLEOTIDE SEQUENCE</scope>
</reference>
<dbReference type="InterPro" id="IPR003382">
    <property type="entry name" value="Flavoprotein"/>
</dbReference>